<dbReference type="Proteomes" id="UP000007797">
    <property type="component" value="Unassembled WGS sequence"/>
</dbReference>
<organism evidence="1 2">
    <name type="scientific">Cavenderia fasciculata</name>
    <name type="common">Slime mold</name>
    <name type="synonym">Dictyostelium fasciculatum</name>
    <dbReference type="NCBI Taxonomy" id="261658"/>
    <lineage>
        <taxon>Eukaryota</taxon>
        <taxon>Amoebozoa</taxon>
        <taxon>Evosea</taxon>
        <taxon>Eumycetozoa</taxon>
        <taxon>Dictyostelia</taxon>
        <taxon>Acytosteliales</taxon>
        <taxon>Cavenderiaceae</taxon>
        <taxon>Cavenderia</taxon>
    </lineage>
</organism>
<sequence>MSHHNDRLSLDVHPHHHHHHHSLTPPIYLLKLHSIYLISRRLNLDINFSQPQALQYFITTQPGVYNYAILRLSDGTTLDNSTFTAPYFNPWGYLSTNDTDNVLILGSAPQVGLQVKSYSVQTNSLTNVYDGQSQYSFSFKIQPIVWDPVSLVASVAGLSMANEYGALAIIQFGFGQQTPKSAINLGVQGGTFNTAPIGAYDGSNYYYIYYNMGATIGLVKYSFKDYTFSKTVLNQEGGDIVGSQSLFFYNNQIYLASVYSKVGVTISTINYQTGDIAIIYSDSNIKKGFTQTIQTFVFDQDTGSIIILNVENDNLYVDIFDVTTETVTSSILDNTIPPNTNTIAVSTYTIPSASFSN</sequence>
<dbReference type="RefSeq" id="XP_004362118.1">
    <property type="nucleotide sequence ID" value="XM_004362061.1"/>
</dbReference>
<accession>F4PIY1</accession>
<evidence type="ECO:0000313" key="2">
    <source>
        <dbReference type="Proteomes" id="UP000007797"/>
    </source>
</evidence>
<evidence type="ECO:0000313" key="1">
    <source>
        <dbReference type="EMBL" id="EGG24267.1"/>
    </source>
</evidence>
<reference evidence="2" key="1">
    <citation type="journal article" date="2011" name="Genome Res.">
        <title>Phylogeny-wide analysis of social amoeba genomes highlights ancient origins for complex intercellular communication.</title>
        <authorList>
            <person name="Heidel A.J."/>
            <person name="Lawal H.M."/>
            <person name="Felder M."/>
            <person name="Schilde C."/>
            <person name="Helps N.R."/>
            <person name="Tunggal B."/>
            <person name="Rivero F."/>
            <person name="John U."/>
            <person name="Schleicher M."/>
            <person name="Eichinger L."/>
            <person name="Platzer M."/>
            <person name="Noegel A.A."/>
            <person name="Schaap P."/>
            <person name="Gloeckner G."/>
        </authorList>
    </citation>
    <scope>NUCLEOTIDE SEQUENCE [LARGE SCALE GENOMIC DNA]</scope>
    <source>
        <strain evidence="2">SH3</strain>
    </source>
</reference>
<dbReference type="EMBL" id="GL883007">
    <property type="protein sequence ID" value="EGG24267.1"/>
    <property type="molecule type" value="Genomic_DNA"/>
</dbReference>
<protein>
    <submittedName>
        <fullName evidence="1">Uncharacterized protein</fullName>
    </submittedName>
</protein>
<proteinExistence type="predicted"/>
<keyword evidence="2" id="KW-1185">Reference proteome</keyword>
<dbReference type="GeneID" id="14876029"/>
<dbReference type="KEGG" id="dfa:DFA_06417"/>
<name>F4PIY1_CACFS</name>
<dbReference type="AlphaFoldDB" id="F4PIY1"/>
<gene>
    <name evidence="1" type="ORF">DFA_06417</name>
</gene>